<proteinExistence type="predicted"/>
<dbReference type="EMBL" id="JAFREP010000024">
    <property type="protein sequence ID" value="MBO1321444.1"/>
    <property type="molecule type" value="Genomic_DNA"/>
</dbReference>
<dbReference type="AlphaFoldDB" id="A0A8J7QC77"/>
<feature type="region of interest" description="Disordered" evidence="1">
    <location>
        <begin position="1"/>
        <end position="38"/>
    </location>
</feature>
<comment type="caution">
    <text evidence="2">The sequence shown here is derived from an EMBL/GenBank/DDBJ whole genome shotgun (WGS) entry which is preliminary data.</text>
</comment>
<organism evidence="2 3">
    <name type="scientific">Acanthopleuribacter pedis</name>
    <dbReference type="NCBI Taxonomy" id="442870"/>
    <lineage>
        <taxon>Bacteria</taxon>
        <taxon>Pseudomonadati</taxon>
        <taxon>Acidobacteriota</taxon>
        <taxon>Holophagae</taxon>
        <taxon>Acanthopleuribacterales</taxon>
        <taxon>Acanthopleuribacteraceae</taxon>
        <taxon>Acanthopleuribacter</taxon>
    </lineage>
</organism>
<accession>A0A8J7QC77</accession>
<feature type="compositionally biased region" description="Low complexity" evidence="1">
    <location>
        <begin position="28"/>
        <end position="38"/>
    </location>
</feature>
<name>A0A8J7QC77_9BACT</name>
<evidence type="ECO:0000256" key="1">
    <source>
        <dbReference type="SAM" id="MobiDB-lite"/>
    </source>
</evidence>
<sequence length="279" mass="31190">MSSVGKPPNINSTPLIQQQKIEKPKDPQLSSTTLQQSQTSWNPFQGLMNRMKMGMPETGDQVIDTKLITPMKDMTPQFPVYQGLEDTFHGRMTAMQRLYSTGQLPMVKPFFENLETMQNTVQNIDTLDKQDMMELGGTYVKDKIENLNLVKIPKHTYQFSTVSKDKLDELQETQQQMVTKTKQKVMVQVGTSVGVGQMLRKTGQMVSRGNARLKVLGLTLQGMGLAFGGTGGLKIGYDMQDMGGKVGTIVKDQHPTTQLFIEKMNNPKQKSIQGPDPKD</sequence>
<dbReference type="RefSeq" id="WP_207861418.1">
    <property type="nucleotide sequence ID" value="NZ_JAFREP010000024.1"/>
</dbReference>
<gene>
    <name evidence="2" type="ORF">J3U88_23380</name>
</gene>
<dbReference type="Proteomes" id="UP000664417">
    <property type="component" value="Unassembled WGS sequence"/>
</dbReference>
<evidence type="ECO:0000313" key="3">
    <source>
        <dbReference type="Proteomes" id="UP000664417"/>
    </source>
</evidence>
<keyword evidence="3" id="KW-1185">Reference proteome</keyword>
<feature type="compositionally biased region" description="Polar residues" evidence="1">
    <location>
        <begin position="1"/>
        <end position="19"/>
    </location>
</feature>
<protein>
    <submittedName>
        <fullName evidence="2">Uncharacterized protein</fullName>
    </submittedName>
</protein>
<reference evidence="2" key="1">
    <citation type="submission" date="2021-03" db="EMBL/GenBank/DDBJ databases">
        <authorList>
            <person name="Wang G."/>
        </authorList>
    </citation>
    <scope>NUCLEOTIDE SEQUENCE</scope>
    <source>
        <strain evidence="2">KCTC 12899</strain>
    </source>
</reference>
<evidence type="ECO:0000313" key="2">
    <source>
        <dbReference type="EMBL" id="MBO1321444.1"/>
    </source>
</evidence>